<organism evidence="1 2">
    <name type="scientific">Paenirhodobacter populi</name>
    <dbReference type="NCBI Taxonomy" id="2306993"/>
    <lineage>
        <taxon>Bacteria</taxon>
        <taxon>Pseudomonadati</taxon>
        <taxon>Pseudomonadota</taxon>
        <taxon>Alphaproteobacteria</taxon>
        <taxon>Rhodobacterales</taxon>
        <taxon>Rhodobacter group</taxon>
        <taxon>Paenirhodobacter</taxon>
    </lineage>
</organism>
<dbReference type="GO" id="GO:0004803">
    <property type="term" value="F:transposase activity"/>
    <property type="evidence" value="ECO:0007669"/>
    <property type="project" value="InterPro"/>
</dbReference>
<dbReference type="EMBL" id="SAUX01000038">
    <property type="protein sequence ID" value="RWR26202.1"/>
    <property type="molecule type" value="Genomic_DNA"/>
</dbReference>
<reference evidence="1 2" key="2">
    <citation type="submission" date="2019-01" db="EMBL/GenBank/DDBJ databases">
        <authorList>
            <person name="Li Y."/>
        </authorList>
    </citation>
    <scope>NUCLEOTIDE SEQUENCE [LARGE SCALE GENOMIC DNA]</scope>
    <source>
        <strain evidence="1 2">D19-10-3-21</strain>
    </source>
</reference>
<comment type="caution">
    <text evidence="1">The sequence shown here is derived from an EMBL/GenBank/DDBJ whole genome shotgun (WGS) entry which is preliminary data.</text>
</comment>
<dbReference type="Pfam" id="PF01527">
    <property type="entry name" value="HTH_Tnp_1"/>
    <property type="match status" value="1"/>
</dbReference>
<dbReference type="GO" id="GO:0006313">
    <property type="term" value="P:DNA transposition"/>
    <property type="evidence" value="ECO:0007669"/>
    <property type="project" value="InterPro"/>
</dbReference>
<dbReference type="AlphaFoldDB" id="A0A443K080"/>
<sequence>MDMTRRKFSREFRIEAVRLVTNRDVSVAQAARDCDVAENVLRRELTATPAVAFPGNGQMRADLAEISALKKD</sequence>
<evidence type="ECO:0000313" key="1">
    <source>
        <dbReference type="EMBL" id="RWR26202.1"/>
    </source>
</evidence>
<evidence type="ECO:0000313" key="2">
    <source>
        <dbReference type="Proteomes" id="UP000285295"/>
    </source>
</evidence>
<dbReference type="SUPFAM" id="SSF46689">
    <property type="entry name" value="Homeodomain-like"/>
    <property type="match status" value="1"/>
</dbReference>
<dbReference type="InterPro" id="IPR002514">
    <property type="entry name" value="Transposase_8"/>
</dbReference>
<dbReference type="GO" id="GO:0003677">
    <property type="term" value="F:DNA binding"/>
    <property type="evidence" value="ECO:0007669"/>
    <property type="project" value="InterPro"/>
</dbReference>
<dbReference type="OrthoDB" id="9803878at2"/>
<dbReference type="InterPro" id="IPR009057">
    <property type="entry name" value="Homeodomain-like_sf"/>
</dbReference>
<dbReference type="Proteomes" id="UP000285295">
    <property type="component" value="Unassembled WGS sequence"/>
</dbReference>
<protein>
    <submittedName>
        <fullName evidence="1">Transposase</fullName>
    </submittedName>
</protein>
<gene>
    <name evidence="1" type="ORF">D2T31_20855</name>
</gene>
<proteinExistence type="predicted"/>
<reference evidence="1 2" key="1">
    <citation type="submission" date="2019-01" db="EMBL/GenBank/DDBJ databases">
        <title>Sinorhodobacter populi sp. nov. isolated from the symptomatic bark tissue of Populus euramericana canker.</title>
        <authorList>
            <person name="Xu G."/>
        </authorList>
    </citation>
    <scope>NUCLEOTIDE SEQUENCE [LARGE SCALE GENOMIC DNA]</scope>
    <source>
        <strain evidence="1 2">D19-10-3-21</strain>
    </source>
</reference>
<accession>A0A443K080</accession>
<name>A0A443K080_9RHOB</name>